<keyword evidence="4" id="KW-1185">Reference proteome</keyword>
<dbReference type="InterPro" id="IPR028250">
    <property type="entry name" value="DsbDN"/>
</dbReference>
<keyword evidence="1" id="KW-0732">Signal</keyword>
<feature type="signal peptide" evidence="1">
    <location>
        <begin position="1"/>
        <end position="21"/>
    </location>
</feature>
<feature type="domain" description="Thiol:disulfide interchange protein DsbD N-terminal" evidence="2">
    <location>
        <begin position="53"/>
        <end position="153"/>
    </location>
</feature>
<name>A0A9Y2P7Q8_9RHOB</name>
<organism evidence="3 4">
    <name type="scientific">Parasedimentitalea psychrophila</name>
    <dbReference type="NCBI Taxonomy" id="2997337"/>
    <lineage>
        <taxon>Bacteria</taxon>
        <taxon>Pseudomonadati</taxon>
        <taxon>Pseudomonadota</taxon>
        <taxon>Alphaproteobacteria</taxon>
        <taxon>Rhodobacterales</taxon>
        <taxon>Paracoccaceae</taxon>
        <taxon>Parasedimentitalea</taxon>
    </lineage>
</organism>
<evidence type="ECO:0000313" key="4">
    <source>
        <dbReference type="Proteomes" id="UP001238334"/>
    </source>
</evidence>
<dbReference type="KEGG" id="ppso:QPJ95_04995"/>
<sequence>MTQALNILCAGLLAFAAPTLAASDTASDTASDSGPLVEIEVLDGGRTARGTYMGALRLTLQAGWKTYWRSPGDAGIPPNFDWRGSSNIATLAIIWPTPEVTMTSGYQTIGYHDQLVLPIEITASSPDLPVTLAGQMMLGLCKDICVPSEVSFDHQLNLQADRNPAIAAAMANRPYSAQEAGVKSTTCSLSATKYGIQVEARISMPAAGNTEVAVIESGTPLAFGGATATKRRGNMLIATTEFLPTSNDGFALDRSKLRITVLGSRHAVDIRGCAAG</sequence>
<dbReference type="AlphaFoldDB" id="A0A9Y2P7Q8"/>
<dbReference type="Pfam" id="PF11412">
    <property type="entry name" value="DsbD_N"/>
    <property type="match status" value="1"/>
</dbReference>
<evidence type="ECO:0000256" key="1">
    <source>
        <dbReference type="SAM" id="SignalP"/>
    </source>
</evidence>
<dbReference type="EMBL" id="CP127247">
    <property type="protein sequence ID" value="WIY26283.1"/>
    <property type="molecule type" value="Genomic_DNA"/>
</dbReference>
<feature type="chain" id="PRO_5040734972" evidence="1">
    <location>
        <begin position="22"/>
        <end position="276"/>
    </location>
</feature>
<proteinExistence type="predicted"/>
<evidence type="ECO:0000313" key="3">
    <source>
        <dbReference type="EMBL" id="WIY26283.1"/>
    </source>
</evidence>
<dbReference type="RefSeq" id="WP_270918544.1">
    <property type="nucleotide sequence ID" value="NZ_CP127247.1"/>
</dbReference>
<accession>A0A9Y2P7Q8</accession>
<protein>
    <submittedName>
        <fullName evidence="3">Protein-disulfide reductase DsbD family protein</fullName>
    </submittedName>
</protein>
<evidence type="ECO:0000259" key="2">
    <source>
        <dbReference type="Pfam" id="PF11412"/>
    </source>
</evidence>
<dbReference type="Proteomes" id="UP001238334">
    <property type="component" value="Chromosome"/>
</dbReference>
<reference evidence="3 4" key="1">
    <citation type="submission" date="2023-06" db="EMBL/GenBank/DDBJ databases">
        <title>Parasedimentitalea psychrophila sp. nov., a psychrophilic bacterium isolated from deep-sea sediment.</title>
        <authorList>
            <person name="Li A."/>
        </authorList>
    </citation>
    <scope>NUCLEOTIDE SEQUENCE [LARGE SCALE GENOMIC DNA]</scope>
    <source>
        <strain evidence="3 4">QS115</strain>
    </source>
</reference>
<gene>
    <name evidence="3" type="ORF">QPJ95_04995</name>
</gene>